<evidence type="ECO:0000313" key="2">
    <source>
        <dbReference type="EMBL" id="EFO82721.1"/>
    </source>
</evidence>
<name>E3LEP0_CAERE</name>
<feature type="compositionally biased region" description="Basic and acidic residues" evidence="1">
    <location>
        <begin position="235"/>
        <end position="246"/>
    </location>
</feature>
<reference evidence="2" key="1">
    <citation type="submission" date="2007-07" db="EMBL/GenBank/DDBJ databases">
        <title>PCAP assembly of the Caenorhabditis remanei genome.</title>
        <authorList>
            <consortium name="The Caenorhabditis remanei Sequencing Consortium"/>
            <person name="Wilson R.K."/>
        </authorList>
    </citation>
    <scope>NUCLEOTIDE SEQUENCE [LARGE SCALE GENOMIC DNA]</scope>
    <source>
        <strain evidence="2">PB4641</strain>
    </source>
</reference>
<dbReference type="AlphaFoldDB" id="E3LEP0"/>
<dbReference type="InParanoid" id="E3LEP0"/>
<dbReference type="HOGENOM" id="CLU_950725_0_0_1"/>
<organism evidence="3">
    <name type="scientific">Caenorhabditis remanei</name>
    <name type="common">Caenorhabditis vulgaris</name>
    <dbReference type="NCBI Taxonomy" id="31234"/>
    <lineage>
        <taxon>Eukaryota</taxon>
        <taxon>Metazoa</taxon>
        <taxon>Ecdysozoa</taxon>
        <taxon>Nematoda</taxon>
        <taxon>Chromadorea</taxon>
        <taxon>Rhabditida</taxon>
        <taxon>Rhabditina</taxon>
        <taxon>Rhabditomorpha</taxon>
        <taxon>Rhabditoidea</taxon>
        <taxon>Rhabditidae</taxon>
        <taxon>Peloderinae</taxon>
        <taxon>Caenorhabditis</taxon>
    </lineage>
</organism>
<dbReference type="EMBL" id="DS268407">
    <property type="protein sequence ID" value="EFO82721.1"/>
    <property type="molecule type" value="Genomic_DNA"/>
</dbReference>
<dbReference type="eggNOG" id="ENOG502TKBM">
    <property type="taxonomic scope" value="Eukaryota"/>
</dbReference>
<accession>E3LEP0</accession>
<proteinExistence type="predicted"/>
<evidence type="ECO:0000256" key="1">
    <source>
        <dbReference type="SAM" id="MobiDB-lite"/>
    </source>
</evidence>
<feature type="region of interest" description="Disordered" evidence="1">
    <location>
        <begin position="227"/>
        <end position="248"/>
    </location>
</feature>
<dbReference type="STRING" id="31234.E3LEP0"/>
<keyword evidence="3" id="KW-1185">Reference proteome</keyword>
<dbReference type="Proteomes" id="UP000008281">
    <property type="component" value="Unassembled WGS sequence"/>
</dbReference>
<gene>
    <name evidence="2" type="ORF">CRE_00848</name>
</gene>
<sequence length="293" mass="32408">MDLSGLLLAENPTNEKKKVDPNTISDVTSSYILKDNSGAIIKCAEESQMPVKRKDTPYVGRKFEWRNVDMRSSAVIPLSTNRSGAVRRTSDYSIFTDFETWGADQPCSSAQAEARLKDYQKRESLFSRTYGSQCDTGYGSTSPGLFIQMPCLSTVEVTEKKDRNNVEKEPKQIELKKIEAKNLEPKEALPENGQLNFWISTPAVQKVVKPNRFVVKKVVLNVQNADGTASDNESTEVHTGAKEKSNKGIKVKVLRPENQPATAPDNFAGTQYGDMVDRLATLGTAGTLAEYNS</sequence>
<protein>
    <submittedName>
        <fullName evidence="2">Uncharacterized protein</fullName>
    </submittedName>
</protein>
<evidence type="ECO:0000313" key="3">
    <source>
        <dbReference type="Proteomes" id="UP000008281"/>
    </source>
</evidence>